<dbReference type="PANTHER" id="PTHR23409:SF18">
    <property type="entry name" value="RIBONUCLEOSIDE-DIPHOSPHATE REDUCTASE SUBUNIT M2"/>
    <property type="match status" value="1"/>
</dbReference>
<keyword evidence="7" id="KW-1185">Reference proteome</keyword>
<dbReference type="AlphaFoldDB" id="A0A1I5W2Z5"/>
<feature type="binding site" evidence="4">
    <location>
        <position position="186"/>
    </location>
    <ligand>
        <name>Fe cation</name>
        <dbReference type="ChEBI" id="CHEBI:24875"/>
        <label>2</label>
    </ligand>
</feature>
<proteinExistence type="inferred from homology"/>
<evidence type="ECO:0000313" key="6">
    <source>
        <dbReference type="EMBL" id="SFQ14081.1"/>
    </source>
</evidence>
<keyword evidence="2 4" id="KW-0479">Metal-binding</keyword>
<keyword evidence="2" id="KW-0560">Oxidoreductase</keyword>
<evidence type="ECO:0000256" key="1">
    <source>
        <dbReference type="ARBA" id="ARBA00009303"/>
    </source>
</evidence>
<dbReference type="OrthoDB" id="9766544at2"/>
<dbReference type="PANTHER" id="PTHR23409">
    <property type="entry name" value="RIBONUCLEOSIDE-DIPHOSPHATE REDUCTASE SMALL CHAIN"/>
    <property type="match status" value="1"/>
</dbReference>
<feature type="binding site" evidence="4">
    <location>
        <position position="296"/>
    </location>
    <ligand>
        <name>Fe cation</name>
        <dbReference type="ChEBI" id="CHEBI:24875"/>
        <label>2</label>
    </ligand>
</feature>
<feature type="compositionally biased region" description="Acidic residues" evidence="5">
    <location>
        <begin position="1"/>
        <end position="12"/>
    </location>
</feature>
<dbReference type="SUPFAM" id="SSF47240">
    <property type="entry name" value="Ferritin-like"/>
    <property type="match status" value="1"/>
</dbReference>
<dbReference type="GO" id="GO:0046872">
    <property type="term" value="F:metal ion binding"/>
    <property type="evidence" value="ECO:0007669"/>
    <property type="project" value="UniProtKB-KW"/>
</dbReference>
<dbReference type="Proteomes" id="UP000243084">
    <property type="component" value="Unassembled WGS sequence"/>
</dbReference>
<keyword evidence="2 4" id="KW-0408">Iron</keyword>
<dbReference type="PIRSF" id="PIRSF000355">
    <property type="entry name" value="NrdB"/>
    <property type="match status" value="1"/>
</dbReference>
<reference evidence="7" key="1">
    <citation type="submission" date="2016-10" db="EMBL/GenBank/DDBJ databases">
        <authorList>
            <person name="Varghese N."/>
            <person name="Submissions S."/>
        </authorList>
    </citation>
    <scope>NUCLEOTIDE SEQUENCE [LARGE SCALE GENOMIC DNA]</scope>
    <source>
        <strain evidence="7">JCM 18195</strain>
    </source>
</reference>
<dbReference type="NCBIfam" id="NF007186">
    <property type="entry name" value="PRK09614.1-5"/>
    <property type="match status" value="1"/>
</dbReference>
<dbReference type="EMBL" id="FOXM01000012">
    <property type="protein sequence ID" value="SFQ14081.1"/>
    <property type="molecule type" value="Genomic_DNA"/>
</dbReference>
<comment type="cofactor">
    <cofactor evidence="2 4">
        <name>Fe cation</name>
        <dbReference type="ChEBI" id="CHEBI:24875"/>
    </cofactor>
    <text evidence="2 4">Binds 2 iron ions per subunit.</text>
</comment>
<sequence length="414" mass="46947">MLSWDEFDTEEETVAKPAAAKAAANAAPDKLDNAAEAAVHDARAVSADDSAAVARAKAALDQLDIAEGLAELEGEGARVTVDAKRMINCRADLNQLVPFKYDWAWQKYLDGCANHWMPQEVNMNADIALWKSQDGLTEDERRIVMRNLGFFSTADSLVANNLALAVYRLITNPECRQYILRQAFEEAIHTHAYQYCIESLGMDEGEIFNMYHEVPSVAKKAAWGLKYTRAISDPEFDTGTVETDKELLRNLIAYYCVLEGIFFYCGFTQILSMGRRNKMTGVAEQFQYILRDESMHLNFGIDVINQIKIENPHLWDAELKDEATQMILQGTQLEIEYARDTMPRGVLGMNAAMMEDYLKFIANRRLTQIGLKEEYPGTTNPFPWMSEIMDLKKEKNFFETRVTEYQTGGALAWD</sequence>
<dbReference type="InterPro" id="IPR009078">
    <property type="entry name" value="Ferritin-like_SF"/>
</dbReference>
<dbReference type="Gene3D" id="1.10.620.20">
    <property type="entry name" value="Ribonucleotide Reductase, subunit A"/>
    <property type="match status" value="1"/>
</dbReference>
<evidence type="ECO:0000256" key="4">
    <source>
        <dbReference type="PIRSR" id="PIRSR000355-2"/>
    </source>
</evidence>
<dbReference type="CDD" id="cd01049">
    <property type="entry name" value="RNRR2"/>
    <property type="match status" value="1"/>
</dbReference>
<evidence type="ECO:0000256" key="5">
    <source>
        <dbReference type="SAM" id="MobiDB-lite"/>
    </source>
</evidence>
<feature type="binding site" evidence="4">
    <location>
        <position position="186"/>
    </location>
    <ligand>
        <name>Fe cation</name>
        <dbReference type="ChEBI" id="CHEBI:24875"/>
        <label>1</label>
    </ligand>
</feature>
<organism evidence="6 7">
    <name type="scientific">Geopseudomonas sagittaria</name>
    <dbReference type="NCBI Taxonomy" id="1135990"/>
    <lineage>
        <taxon>Bacteria</taxon>
        <taxon>Pseudomonadati</taxon>
        <taxon>Pseudomonadota</taxon>
        <taxon>Gammaproteobacteria</taxon>
        <taxon>Pseudomonadales</taxon>
        <taxon>Pseudomonadaceae</taxon>
        <taxon>Geopseudomonas</taxon>
    </lineage>
</organism>
<protein>
    <recommendedName>
        <fullName evidence="2">Ribonucleoside-diphosphate reductase subunit beta</fullName>
        <ecNumber evidence="2">1.17.4.1</ecNumber>
    </recommendedName>
</protein>
<accession>A0A1I5W2Z5</accession>
<evidence type="ECO:0000256" key="3">
    <source>
        <dbReference type="PIRSR" id="PIRSR000355-1"/>
    </source>
</evidence>
<feature type="active site" evidence="3">
    <location>
        <position position="193"/>
    </location>
</feature>
<feature type="binding site" evidence="4">
    <location>
        <position position="189"/>
    </location>
    <ligand>
        <name>Fe cation</name>
        <dbReference type="ChEBI" id="CHEBI:24875"/>
        <label>1</label>
    </ligand>
</feature>
<dbReference type="EC" id="1.17.4.1" evidence="2"/>
<comment type="function">
    <text evidence="2">Provides the precursors necessary for DNA synthesis. Catalyzes the biosynthesis of deoxyribonucleotides from the corresponding ribonucleotides.</text>
</comment>
<evidence type="ECO:0000256" key="2">
    <source>
        <dbReference type="PIRNR" id="PIRNR000355"/>
    </source>
</evidence>
<dbReference type="Pfam" id="PF00268">
    <property type="entry name" value="Ribonuc_red_sm"/>
    <property type="match status" value="1"/>
</dbReference>
<comment type="catalytic activity">
    <reaction evidence="2">
        <text>a 2'-deoxyribonucleoside 5'-diphosphate + [thioredoxin]-disulfide + H2O = a ribonucleoside 5'-diphosphate + [thioredoxin]-dithiol</text>
        <dbReference type="Rhea" id="RHEA:23252"/>
        <dbReference type="Rhea" id="RHEA-COMP:10698"/>
        <dbReference type="Rhea" id="RHEA-COMP:10700"/>
        <dbReference type="ChEBI" id="CHEBI:15377"/>
        <dbReference type="ChEBI" id="CHEBI:29950"/>
        <dbReference type="ChEBI" id="CHEBI:50058"/>
        <dbReference type="ChEBI" id="CHEBI:57930"/>
        <dbReference type="ChEBI" id="CHEBI:73316"/>
        <dbReference type="EC" id="1.17.4.1"/>
    </reaction>
</comment>
<dbReference type="UniPathway" id="UPA00326"/>
<dbReference type="FunFam" id="1.10.620.20:FF:000003">
    <property type="entry name" value="Ribonucleoside-diphosphate reductase subunit beta"/>
    <property type="match status" value="1"/>
</dbReference>
<name>A0A1I5W2Z5_9GAMM</name>
<keyword evidence="2" id="KW-0215">Deoxyribonucleotide synthesis</keyword>
<feature type="binding site" evidence="4">
    <location>
        <position position="293"/>
    </location>
    <ligand>
        <name>Fe cation</name>
        <dbReference type="ChEBI" id="CHEBI:24875"/>
        <label>2</label>
    </ligand>
</feature>
<dbReference type="InterPro" id="IPR033909">
    <property type="entry name" value="RNR_small"/>
</dbReference>
<dbReference type="GO" id="GO:0004748">
    <property type="term" value="F:ribonucleoside-diphosphate reductase activity, thioredoxin disulfide as acceptor"/>
    <property type="evidence" value="ECO:0007669"/>
    <property type="project" value="UniProtKB-EC"/>
</dbReference>
<dbReference type="RefSeq" id="WP_092432876.1">
    <property type="nucleotide sequence ID" value="NZ_FOXM01000012.1"/>
</dbReference>
<dbReference type="NCBIfam" id="NF005550">
    <property type="entry name" value="PRK07209.1"/>
    <property type="match status" value="1"/>
</dbReference>
<dbReference type="GO" id="GO:0009263">
    <property type="term" value="P:deoxyribonucleotide biosynthetic process"/>
    <property type="evidence" value="ECO:0007669"/>
    <property type="project" value="UniProtKB-KW"/>
</dbReference>
<dbReference type="InterPro" id="IPR012348">
    <property type="entry name" value="RNR-like"/>
</dbReference>
<gene>
    <name evidence="6" type="ORF">SAMN05216229_11266</name>
</gene>
<feature type="binding site" evidence="4">
    <location>
        <position position="259"/>
    </location>
    <ligand>
        <name>Fe cation</name>
        <dbReference type="ChEBI" id="CHEBI:24875"/>
        <label>2</label>
    </ligand>
</feature>
<evidence type="ECO:0000313" key="7">
    <source>
        <dbReference type="Proteomes" id="UP000243084"/>
    </source>
</evidence>
<feature type="binding site" evidence="4">
    <location>
        <position position="155"/>
    </location>
    <ligand>
        <name>Fe cation</name>
        <dbReference type="ChEBI" id="CHEBI:24875"/>
        <label>1</label>
    </ligand>
</feature>
<feature type="region of interest" description="Disordered" evidence="5">
    <location>
        <begin position="1"/>
        <end position="21"/>
    </location>
</feature>
<dbReference type="InterPro" id="IPR000358">
    <property type="entry name" value="RNR_small_fam"/>
</dbReference>
<comment type="similarity">
    <text evidence="1 2">Belongs to the ribonucleoside diphosphate reductase small chain family.</text>
</comment>